<dbReference type="EC" id="3.5.1.88" evidence="2"/>
<accession>A0A1H8AX54</accession>
<dbReference type="EMBL" id="FOCI01000004">
    <property type="protein sequence ID" value="SEM75133.1"/>
    <property type="molecule type" value="Genomic_DNA"/>
</dbReference>
<dbReference type="GO" id="GO:0042586">
    <property type="term" value="F:peptide deformylase activity"/>
    <property type="evidence" value="ECO:0007669"/>
    <property type="project" value="UniProtKB-UniRule"/>
</dbReference>
<dbReference type="CDD" id="cd00487">
    <property type="entry name" value="Pep_deformylase"/>
    <property type="match status" value="1"/>
</dbReference>
<dbReference type="GO" id="GO:0006412">
    <property type="term" value="P:translation"/>
    <property type="evidence" value="ECO:0007669"/>
    <property type="project" value="UniProtKB-UniRule"/>
</dbReference>
<dbReference type="InterPro" id="IPR036821">
    <property type="entry name" value="Peptide_deformylase_sf"/>
</dbReference>
<feature type="binding site" evidence="2">
    <location>
        <position position="134"/>
    </location>
    <ligand>
        <name>Fe cation</name>
        <dbReference type="ChEBI" id="CHEBI:24875"/>
    </ligand>
</feature>
<dbReference type="Gene3D" id="3.90.45.10">
    <property type="entry name" value="Peptide deformylase"/>
    <property type="match status" value="1"/>
</dbReference>
<gene>
    <name evidence="2" type="primary">def</name>
    <name evidence="3" type="ORF">SAMN04488003_10474</name>
</gene>
<evidence type="ECO:0000256" key="2">
    <source>
        <dbReference type="HAMAP-Rule" id="MF_00163"/>
    </source>
</evidence>
<dbReference type="OrthoDB" id="9804313at2"/>
<feature type="active site" evidence="2">
    <location>
        <position position="135"/>
    </location>
</feature>
<evidence type="ECO:0000256" key="1">
    <source>
        <dbReference type="ARBA" id="ARBA00010759"/>
    </source>
</evidence>
<comment type="cofactor">
    <cofactor evidence="2">
        <name>Fe(2+)</name>
        <dbReference type="ChEBI" id="CHEBI:29033"/>
    </cofactor>
    <text evidence="2">Binds 1 Fe(2+) ion.</text>
</comment>
<evidence type="ECO:0000313" key="4">
    <source>
        <dbReference type="Proteomes" id="UP000199585"/>
    </source>
</evidence>
<feature type="binding site" evidence="2">
    <location>
        <position position="92"/>
    </location>
    <ligand>
        <name>Fe cation</name>
        <dbReference type="ChEBI" id="CHEBI:24875"/>
    </ligand>
</feature>
<evidence type="ECO:0000313" key="3">
    <source>
        <dbReference type="EMBL" id="SEM75133.1"/>
    </source>
</evidence>
<dbReference type="Proteomes" id="UP000199585">
    <property type="component" value="Unassembled WGS sequence"/>
</dbReference>
<keyword evidence="2" id="KW-0479">Metal-binding</keyword>
<dbReference type="PIRSF" id="PIRSF004749">
    <property type="entry name" value="Pep_def"/>
    <property type="match status" value="1"/>
</dbReference>
<keyword evidence="2" id="KW-0378">Hydrolase</keyword>
<name>A0A1H8AX54_9RHOB</name>
<dbReference type="PANTHER" id="PTHR10458">
    <property type="entry name" value="PEPTIDE DEFORMYLASE"/>
    <property type="match status" value="1"/>
</dbReference>
<dbReference type="RefSeq" id="WP_089899724.1">
    <property type="nucleotide sequence ID" value="NZ_FOCI01000004.1"/>
</dbReference>
<comment type="function">
    <text evidence="2">Removes the formyl group from the N-terminal Met of newly synthesized proteins. Requires at least a dipeptide for an efficient rate of reaction. N-terminal L-methionine is a prerequisite for activity but the enzyme has broad specificity at other positions.</text>
</comment>
<keyword evidence="2" id="KW-0648">Protein biosynthesis</keyword>
<dbReference type="InterPro" id="IPR023635">
    <property type="entry name" value="Peptide_deformylase"/>
</dbReference>
<comment type="similarity">
    <text evidence="1 2">Belongs to the polypeptide deformylase family.</text>
</comment>
<proteinExistence type="inferred from homology"/>
<protein>
    <recommendedName>
        <fullName evidence="2">Peptide deformylase</fullName>
        <shortName evidence="2">PDF</shortName>
        <ecNumber evidence="2">3.5.1.88</ecNumber>
    </recommendedName>
    <alternativeName>
        <fullName evidence="2">Polypeptide deformylase</fullName>
    </alternativeName>
</protein>
<organism evidence="3 4">
    <name type="scientific">Loktanella fryxellensis</name>
    <dbReference type="NCBI Taxonomy" id="245187"/>
    <lineage>
        <taxon>Bacteria</taxon>
        <taxon>Pseudomonadati</taxon>
        <taxon>Pseudomonadota</taxon>
        <taxon>Alphaproteobacteria</taxon>
        <taxon>Rhodobacterales</taxon>
        <taxon>Roseobacteraceae</taxon>
        <taxon>Loktanella</taxon>
    </lineage>
</organism>
<dbReference type="SUPFAM" id="SSF56420">
    <property type="entry name" value="Peptide deformylase"/>
    <property type="match status" value="1"/>
</dbReference>
<dbReference type="HAMAP" id="MF_00163">
    <property type="entry name" value="Pep_deformylase"/>
    <property type="match status" value="1"/>
</dbReference>
<dbReference type="PANTHER" id="PTHR10458:SF22">
    <property type="entry name" value="PEPTIDE DEFORMYLASE"/>
    <property type="match status" value="1"/>
</dbReference>
<comment type="catalytic activity">
    <reaction evidence="2">
        <text>N-terminal N-formyl-L-methionyl-[peptide] + H2O = N-terminal L-methionyl-[peptide] + formate</text>
        <dbReference type="Rhea" id="RHEA:24420"/>
        <dbReference type="Rhea" id="RHEA-COMP:10639"/>
        <dbReference type="Rhea" id="RHEA-COMP:10640"/>
        <dbReference type="ChEBI" id="CHEBI:15377"/>
        <dbReference type="ChEBI" id="CHEBI:15740"/>
        <dbReference type="ChEBI" id="CHEBI:49298"/>
        <dbReference type="ChEBI" id="CHEBI:64731"/>
        <dbReference type="EC" id="3.5.1.88"/>
    </reaction>
</comment>
<dbReference type="GO" id="GO:0046872">
    <property type="term" value="F:metal ion binding"/>
    <property type="evidence" value="ECO:0007669"/>
    <property type="project" value="UniProtKB-KW"/>
</dbReference>
<dbReference type="PRINTS" id="PR01576">
    <property type="entry name" value="PDEFORMYLASE"/>
</dbReference>
<keyword evidence="2" id="KW-0408">Iron</keyword>
<dbReference type="Pfam" id="PF01327">
    <property type="entry name" value="Pep_deformylase"/>
    <property type="match status" value="1"/>
</dbReference>
<dbReference type="NCBIfam" id="TIGR00079">
    <property type="entry name" value="pept_deformyl"/>
    <property type="match status" value="1"/>
</dbReference>
<keyword evidence="4" id="KW-1185">Reference proteome</keyword>
<sequence length="151" mass="15980">MRPILTDPDPALRTVCAPVTAFDTDLAVLAAEMLDVMYAAPGRGLAAPQIGVLSRVFVMDADWKTGTPAPQVFVNPQIVASGETLVACDEACLSIPGRTVSVTRPGQVTLRWQGLDGAVAERVFDGVEAVIVQHERDHLDGVLCTDLGVDV</sequence>
<reference evidence="3 4" key="1">
    <citation type="submission" date="2016-10" db="EMBL/GenBank/DDBJ databases">
        <authorList>
            <person name="de Groot N.N."/>
        </authorList>
    </citation>
    <scope>NUCLEOTIDE SEQUENCE [LARGE SCALE GENOMIC DNA]</scope>
    <source>
        <strain evidence="3 4">DSM 16213</strain>
    </source>
</reference>
<dbReference type="NCBIfam" id="NF001159">
    <property type="entry name" value="PRK00150.1-3"/>
    <property type="match status" value="1"/>
</dbReference>
<dbReference type="STRING" id="245187.SAMN04488003_10474"/>
<feature type="binding site" evidence="2">
    <location>
        <position position="138"/>
    </location>
    <ligand>
        <name>Fe cation</name>
        <dbReference type="ChEBI" id="CHEBI:24875"/>
    </ligand>
</feature>
<dbReference type="AlphaFoldDB" id="A0A1H8AX54"/>